<sequence>MNTRLLLSMSLCNVRRQGRKSIGTLVVMAVSILALCLLAGYMKSNVELIQNAFMRWGARGHLVIERPASGLAREVEGAGQNPITGAMQSRIDTILAADHAVLARARILRISGMMANARVSTIFAGIGQDVQEIRRIKGPAYEYDVVAGTPLWQETRPHPLVLGQGLAAILGCDVPKVGFAPVQPGQTPTARPMHCPPEPLELTVSTRGTARINATQAQATGIMDWGIKEINDRLVVMPMADAQALLNTAEISEYHVLLADGADLDAERDRLSAQFKAAGLDVTVFRWSDRAAFYQQFKTVLSGFLNFIAIVAGVVGFTSLLNASYMNFAQRAREFATLRSLGFTRRFVMALTALENSWLAAAAALTGILGALGITWAVQVAKIMWTPPGSSNAVPVGVAWVVPVYALTLFVVVILAALASAIPTRKILRRPIRSVLSDA</sequence>
<evidence type="ECO:0000256" key="4">
    <source>
        <dbReference type="ARBA" id="ARBA00022692"/>
    </source>
</evidence>
<dbReference type="Proteomes" id="UP000295611">
    <property type="component" value="Unassembled WGS sequence"/>
</dbReference>
<dbReference type="AlphaFoldDB" id="A0A4R7B7L2"/>
<evidence type="ECO:0000256" key="7">
    <source>
        <dbReference type="SAM" id="Phobius"/>
    </source>
</evidence>
<evidence type="ECO:0000256" key="3">
    <source>
        <dbReference type="ARBA" id="ARBA00022475"/>
    </source>
</evidence>
<protein>
    <submittedName>
        <fullName evidence="9">Putative ABC transport system permease protein</fullName>
    </submittedName>
</protein>
<feature type="transmembrane region" description="Helical" evidence="7">
    <location>
        <begin position="347"/>
        <end position="378"/>
    </location>
</feature>
<gene>
    <name evidence="9" type="ORF">DFP86_107119</name>
</gene>
<keyword evidence="3" id="KW-1003">Cell membrane</keyword>
<evidence type="ECO:0000313" key="9">
    <source>
        <dbReference type="EMBL" id="TDR79755.1"/>
    </source>
</evidence>
<proteinExistence type="inferred from homology"/>
<comment type="subcellular location">
    <subcellularLocation>
        <location evidence="1">Cell membrane</location>
        <topology evidence="1">Multi-pass membrane protein</topology>
    </subcellularLocation>
</comment>
<reference evidence="9 10" key="1">
    <citation type="submission" date="2019-03" db="EMBL/GenBank/DDBJ databases">
        <title>Genomic Encyclopedia of Type Strains, Phase III (KMG-III): the genomes of soil and plant-associated and newly described type strains.</title>
        <authorList>
            <person name="Whitman W."/>
        </authorList>
    </citation>
    <scope>NUCLEOTIDE SEQUENCE [LARGE SCALE GENOMIC DNA]</scope>
    <source>
        <strain evidence="9 10">CECT 8976</strain>
    </source>
</reference>
<dbReference type="InterPro" id="IPR051447">
    <property type="entry name" value="Lipoprotein-release_system"/>
</dbReference>
<keyword evidence="5 7" id="KW-1133">Transmembrane helix</keyword>
<feature type="transmembrane region" description="Helical" evidence="7">
    <location>
        <begin position="21"/>
        <end position="42"/>
    </location>
</feature>
<dbReference type="PANTHER" id="PTHR30489:SF0">
    <property type="entry name" value="LIPOPROTEIN-RELEASING SYSTEM TRANSMEMBRANE PROTEIN LOLE"/>
    <property type="match status" value="1"/>
</dbReference>
<dbReference type="RefSeq" id="WP_208108299.1">
    <property type="nucleotide sequence ID" value="NZ_SNZP01000007.1"/>
</dbReference>
<dbReference type="GO" id="GO:0098797">
    <property type="term" value="C:plasma membrane protein complex"/>
    <property type="evidence" value="ECO:0007669"/>
    <property type="project" value="TreeGrafter"/>
</dbReference>
<keyword evidence="6 7" id="KW-0472">Membrane</keyword>
<evidence type="ECO:0000256" key="5">
    <source>
        <dbReference type="ARBA" id="ARBA00022989"/>
    </source>
</evidence>
<evidence type="ECO:0000259" key="8">
    <source>
        <dbReference type="Pfam" id="PF02687"/>
    </source>
</evidence>
<feature type="transmembrane region" description="Helical" evidence="7">
    <location>
        <begin position="398"/>
        <end position="422"/>
    </location>
</feature>
<dbReference type="PANTHER" id="PTHR30489">
    <property type="entry name" value="LIPOPROTEIN-RELEASING SYSTEM TRANSMEMBRANE PROTEIN LOLE"/>
    <property type="match status" value="1"/>
</dbReference>
<feature type="transmembrane region" description="Helical" evidence="7">
    <location>
        <begin position="304"/>
        <end position="326"/>
    </location>
</feature>
<evidence type="ECO:0000256" key="1">
    <source>
        <dbReference type="ARBA" id="ARBA00004651"/>
    </source>
</evidence>
<dbReference type="InterPro" id="IPR003838">
    <property type="entry name" value="ABC3_permease_C"/>
</dbReference>
<evidence type="ECO:0000313" key="10">
    <source>
        <dbReference type="Proteomes" id="UP000295611"/>
    </source>
</evidence>
<dbReference type="EMBL" id="SNZP01000007">
    <property type="protein sequence ID" value="TDR79755.1"/>
    <property type="molecule type" value="Genomic_DNA"/>
</dbReference>
<comment type="caution">
    <text evidence="9">The sequence shown here is derived from an EMBL/GenBank/DDBJ whole genome shotgun (WGS) entry which is preliminary data.</text>
</comment>
<comment type="similarity">
    <text evidence="2">Belongs to the ABC-4 integral membrane protein family. LolC/E subfamily.</text>
</comment>
<dbReference type="Pfam" id="PF02687">
    <property type="entry name" value="FtsX"/>
    <property type="match status" value="1"/>
</dbReference>
<evidence type="ECO:0000256" key="6">
    <source>
        <dbReference type="ARBA" id="ARBA00023136"/>
    </source>
</evidence>
<feature type="domain" description="ABC3 transporter permease C-terminal" evidence="8">
    <location>
        <begin position="306"/>
        <end position="431"/>
    </location>
</feature>
<accession>A0A4R7B7L2</accession>
<keyword evidence="10" id="KW-1185">Reference proteome</keyword>
<organism evidence="9 10">
    <name type="scientific">Paludibacterium purpuratum</name>
    <dbReference type="NCBI Taxonomy" id="1144873"/>
    <lineage>
        <taxon>Bacteria</taxon>
        <taxon>Pseudomonadati</taxon>
        <taxon>Pseudomonadota</taxon>
        <taxon>Betaproteobacteria</taxon>
        <taxon>Neisseriales</taxon>
        <taxon>Chromobacteriaceae</taxon>
        <taxon>Paludibacterium</taxon>
    </lineage>
</organism>
<name>A0A4R7B7L2_9NEIS</name>
<keyword evidence="4 7" id="KW-0812">Transmembrane</keyword>
<dbReference type="GO" id="GO:0044874">
    <property type="term" value="P:lipoprotein localization to outer membrane"/>
    <property type="evidence" value="ECO:0007669"/>
    <property type="project" value="TreeGrafter"/>
</dbReference>
<evidence type="ECO:0000256" key="2">
    <source>
        <dbReference type="ARBA" id="ARBA00005236"/>
    </source>
</evidence>